<keyword evidence="4" id="KW-1185">Reference proteome</keyword>
<evidence type="ECO:0000313" key="3">
    <source>
        <dbReference type="EMBL" id="WXB04001.1"/>
    </source>
</evidence>
<feature type="transmembrane region" description="Helical" evidence="2">
    <location>
        <begin position="149"/>
        <end position="169"/>
    </location>
</feature>
<organism evidence="3 4">
    <name type="scientific">Pendulispora rubella</name>
    <dbReference type="NCBI Taxonomy" id="2741070"/>
    <lineage>
        <taxon>Bacteria</taxon>
        <taxon>Pseudomonadati</taxon>
        <taxon>Myxococcota</taxon>
        <taxon>Myxococcia</taxon>
        <taxon>Myxococcales</taxon>
        <taxon>Sorangiineae</taxon>
        <taxon>Pendulisporaceae</taxon>
        <taxon>Pendulispora</taxon>
    </lineage>
</organism>
<name>A0ABZ2L455_9BACT</name>
<gene>
    <name evidence="3" type="ORF">LVJ94_44730</name>
</gene>
<evidence type="ECO:0000256" key="1">
    <source>
        <dbReference type="SAM" id="MobiDB-lite"/>
    </source>
</evidence>
<dbReference type="EMBL" id="CP089983">
    <property type="protein sequence ID" value="WXB04001.1"/>
    <property type="molecule type" value="Genomic_DNA"/>
</dbReference>
<dbReference type="RefSeq" id="WP_394833635.1">
    <property type="nucleotide sequence ID" value="NZ_CP089929.1"/>
</dbReference>
<dbReference type="Proteomes" id="UP001374803">
    <property type="component" value="Chromosome"/>
</dbReference>
<feature type="region of interest" description="Disordered" evidence="1">
    <location>
        <begin position="101"/>
        <end position="125"/>
    </location>
</feature>
<reference evidence="3" key="1">
    <citation type="submission" date="2021-12" db="EMBL/GenBank/DDBJ databases">
        <title>Discovery of the Pendulisporaceae a myxobacterial family with distinct sporulation behavior and unique specialized metabolism.</title>
        <authorList>
            <person name="Garcia R."/>
            <person name="Popoff A."/>
            <person name="Bader C.D."/>
            <person name="Loehr J."/>
            <person name="Walesch S."/>
            <person name="Walt C."/>
            <person name="Boldt J."/>
            <person name="Bunk B."/>
            <person name="Haeckl F.J.F.P.J."/>
            <person name="Gunesch A.P."/>
            <person name="Birkelbach J."/>
            <person name="Nuebel U."/>
            <person name="Pietschmann T."/>
            <person name="Bach T."/>
            <person name="Mueller R."/>
        </authorList>
    </citation>
    <scope>NUCLEOTIDE SEQUENCE</scope>
    <source>
        <strain evidence="3">MSr11367</strain>
    </source>
</reference>
<sequence>MNALEVHRHVRAALTAADELSRHEHAEQAERASQTLAALRTTLGGIDLALGRSHRASNELVDELHTLTLKLRRLQEVHDRVHVNQLLDEVSVLEKRLRETAVSRPSAPSPLPLEGRASRPAQPAGKPRASLLARLSLGLVPNRPLRELALWRVLGLCVVFVAATVTMLVTRQQRQRRDSTH</sequence>
<keyword evidence="2" id="KW-0472">Membrane</keyword>
<evidence type="ECO:0000256" key="2">
    <source>
        <dbReference type="SAM" id="Phobius"/>
    </source>
</evidence>
<evidence type="ECO:0000313" key="4">
    <source>
        <dbReference type="Proteomes" id="UP001374803"/>
    </source>
</evidence>
<keyword evidence="2" id="KW-1133">Transmembrane helix</keyword>
<accession>A0ABZ2L455</accession>
<proteinExistence type="predicted"/>
<keyword evidence="2" id="KW-0812">Transmembrane</keyword>
<protein>
    <submittedName>
        <fullName evidence="3">Uncharacterized protein</fullName>
    </submittedName>
</protein>